<dbReference type="InterPro" id="IPR014729">
    <property type="entry name" value="Rossmann-like_a/b/a_fold"/>
</dbReference>
<dbReference type="PANTHER" id="PTHR43740">
    <property type="entry name" value="LEUCYL-TRNA SYNTHETASE"/>
    <property type="match status" value="1"/>
</dbReference>
<sequence length="805" mass="91458">MSFNHQEIEKKWQGYWEENKTFKTTEDKGKRKFYALDMFPYPSGAGLHVGHPEGYTATDILSRMKRMQGYNVLHPMGWDAFGLPAEQYALDTGNDPAEFTEKNINTFRRQIKALGFSYDWDREVNTTDPEYYKWTQWIFLKLYEKGLAYIDEVAVNWCPALGTVLANEEVIDGKSERGGHPVERRPMRQWMLKITAYADRLLEDLDLLDWPESLKDMQRNWIGRSEGAEVTFNIEGHDGTFTVFTTRPDTLYGATYAVLAPEHALVEKITADGQREAVQAYIDKVKSKSDLERTDLAKEKTGVFTGAYAINPVNGEKMPIWIADYVLASYGTGAIMAVPAHDERDYEFAKQFDLPIKEVVAGGDVEKEAYTGDGEHVNSGFLDGLNKEEAIEKMIAWLEEKGIGTKKVTYRLRDWLFSRQRYWGEPIPVIHWEDGTMTAVPEDQLPLVLPKTTEIKPSGTGESPLANIDEWVNVVDPETGKKGRRETNTMPQWAGSCWYYLRYIDPKNSEALADPEKLKEWLPVDIYIGGAEHAVLHLLYARFWHKVLYDVGIVHTKEPFQKLFNQGMILGENNEKMSKSKGNVVNPDEIVASHGADTLRLYEMFMGPLEASIAWSTNGLDGSRRFLDRIWRLFVEETGELSQGIQDIEEGSSLEKVYHQTVKKVTEDYEGLRFNTAISQMMVFINEAYKADVLPKAFAEGFVKMLSPIAPHMSEELWSKLGHGESIAYEAWPAYDEAKMIDDEVEIVIQINGKVKAKLMVPADAKKDLLEQIAMGDDKVKEQIDGKTVRKVIAVPGKLVNIVAN</sequence>
<gene>
    <name evidence="9" type="primary">leuS</name>
    <name evidence="15" type="ORF">BBV17_14035</name>
</gene>
<feature type="domain" description="Methionyl/Valyl/Leucyl/Isoleucyl-tRNA synthetase anticodon-binding" evidence="12">
    <location>
        <begin position="656"/>
        <end position="768"/>
    </location>
</feature>
<comment type="catalytic activity">
    <reaction evidence="8 9">
        <text>tRNA(Leu) + L-leucine + ATP = L-leucyl-tRNA(Leu) + AMP + diphosphate</text>
        <dbReference type="Rhea" id="RHEA:11688"/>
        <dbReference type="Rhea" id="RHEA-COMP:9613"/>
        <dbReference type="Rhea" id="RHEA-COMP:9622"/>
        <dbReference type="ChEBI" id="CHEBI:30616"/>
        <dbReference type="ChEBI" id="CHEBI:33019"/>
        <dbReference type="ChEBI" id="CHEBI:57427"/>
        <dbReference type="ChEBI" id="CHEBI:78442"/>
        <dbReference type="ChEBI" id="CHEBI:78494"/>
        <dbReference type="ChEBI" id="CHEBI:456215"/>
        <dbReference type="EC" id="6.1.1.4"/>
    </reaction>
</comment>
<feature type="binding site" evidence="9">
    <location>
        <position position="579"/>
    </location>
    <ligand>
        <name>ATP</name>
        <dbReference type="ChEBI" id="CHEBI:30616"/>
    </ligand>
</feature>
<evidence type="ECO:0000313" key="15">
    <source>
        <dbReference type="EMBL" id="OHX49104.1"/>
    </source>
</evidence>
<dbReference type="SUPFAM" id="SSF47323">
    <property type="entry name" value="Anticodon-binding domain of a subclass of class I aminoacyl-tRNA synthetases"/>
    <property type="match status" value="1"/>
</dbReference>
<dbReference type="Pfam" id="PF08264">
    <property type="entry name" value="Anticodon_1"/>
    <property type="match status" value="1"/>
</dbReference>
<keyword evidence="16" id="KW-1185">Reference proteome</keyword>
<dbReference type="CDD" id="cd00812">
    <property type="entry name" value="LeuRS_core"/>
    <property type="match status" value="1"/>
</dbReference>
<dbReference type="Proteomes" id="UP000180194">
    <property type="component" value="Unassembled WGS sequence"/>
</dbReference>
<accession>A0ABX3CW14</accession>
<dbReference type="SUPFAM" id="SSF50677">
    <property type="entry name" value="ValRS/IleRS/LeuRS editing domain"/>
    <property type="match status" value="1"/>
</dbReference>
<comment type="similarity">
    <text evidence="1 9 10">Belongs to the class-I aminoacyl-tRNA synthetase family.</text>
</comment>
<dbReference type="SUPFAM" id="SSF52374">
    <property type="entry name" value="Nucleotidylyl transferase"/>
    <property type="match status" value="1"/>
</dbReference>
<dbReference type="InterPro" id="IPR009080">
    <property type="entry name" value="tRNAsynth_Ia_anticodon-bd"/>
</dbReference>
<keyword evidence="7 9" id="KW-0030">Aminoacyl-tRNA synthetase</keyword>
<dbReference type="HAMAP" id="MF_00049_B">
    <property type="entry name" value="Leu_tRNA_synth_B"/>
    <property type="match status" value="1"/>
</dbReference>
<protein>
    <recommendedName>
        <fullName evidence="9">Leucine--tRNA ligase</fullName>
        <ecNumber evidence="9">6.1.1.4</ecNumber>
    </recommendedName>
    <alternativeName>
        <fullName evidence="9">Leucyl-tRNA synthetase</fullName>
        <shortName evidence="9">LeuRS</shortName>
    </alternativeName>
</protein>
<evidence type="ECO:0000256" key="10">
    <source>
        <dbReference type="RuleBase" id="RU363035"/>
    </source>
</evidence>
<dbReference type="InterPro" id="IPR025709">
    <property type="entry name" value="Leu_tRNA-synth_edit"/>
</dbReference>
<dbReference type="PANTHER" id="PTHR43740:SF2">
    <property type="entry name" value="LEUCINE--TRNA LIGASE, MITOCHONDRIAL"/>
    <property type="match status" value="1"/>
</dbReference>
<dbReference type="PROSITE" id="PS00178">
    <property type="entry name" value="AA_TRNA_LIGASE_I"/>
    <property type="match status" value="1"/>
</dbReference>
<keyword evidence="3 9" id="KW-0436">Ligase</keyword>
<dbReference type="Gene3D" id="3.90.740.10">
    <property type="entry name" value="Valyl/Leucyl/Isoleucyl-tRNA synthetase, editing domain"/>
    <property type="match status" value="1"/>
</dbReference>
<dbReference type="EC" id="6.1.1.4" evidence="9"/>
<evidence type="ECO:0000256" key="5">
    <source>
        <dbReference type="ARBA" id="ARBA00022840"/>
    </source>
</evidence>
<dbReference type="InterPro" id="IPR001412">
    <property type="entry name" value="aa-tRNA-synth_I_CS"/>
</dbReference>
<dbReference type="Gene3D" id="1.10.730.10">
    <property type="entry name" value="Isoleucyl-tRNA Synthetase, Domain 1"/>
    <property type="match status" value="1"/>
</dbReference>
<organism evidence="15 16">
    <name type="scientific">Cytobacillus oceanisediminis</name>
    <dbReference type="NCBI Taxonomy" id="665099"/>
    <lineage>
        <taxon>Bacteria</taxon>
        <taxon>Bacillati</taxon>
        <taxon>Bacillota</taxon>
        <taxon>Bacilli</taxon>
        <taxon>Bacillales</taxon>
        <taxon>Bacillaceae</taxon>
        <taxon>Cytobacillus</taxon>
    </lineage>
</organism>
<evidence type="ECO:0000256" key="3">
    <source>
        <dbReference type="ARBA" id="ARBA00022598"/>
    </source>
</evidence>
<dbReference type="InterPro" id="IPR002302">
    <property type="entry name" value="Leu-tRNA-ligase"/>
</dbReference>
<evidence type="ECO:0000256" key="6">
    <source>
        <dbReference type="ARBA" id="ARBA00022917"/>
    </source>
</evidence>
<dbReference type="Pfam" id="PF00133">
    <property type="entry name" value="tRNA-synt_1"/>
    <property type="match status" value="1"/>
</dbReference>
<comment type="subcellular location">
    <subcellularLocation>
        <location evidence="9">Cytoplasm</location>
    </subcellularLocation>
</comment>
<evidence type="ECO:0000256" key="8">
    <source>
        <dbReference type="ARBA" id="ARBA00047469"/>
    </source>
</evidence>
<evidence type="ECO:0000256" key="2">
    <source>
        <dbReference type="ARBA" id="ARBA00022490"/>
    </source>
</evidence>
<dbReference type="InterPro" id="IPR015413">
    <property type="entry name" value="Methionyl/Leucyl_tRNA_Synth"/>
</dbReference>
<evidence type="ECO:0000259" key="12">
    <source>
        <dbReference type="Pfam" id="PF08264"/>
    </source>
</evidence>
<evidence type="ECO:0000256" key="9">
    <source>
        <dbReference type="HAMAP-Rule" id="MF_00049"/>
    </source>
</evidence>
<proteinExistence type="inferred from homology"/>
<dbReference type="InterPro" id="IPR009008">
    <property type="entry name" value="Val/Leu/Ile-tRNA-synth_edit"/>
</dbReference>
<feature type="short sequence motif" description="'KMSKS' region" evidence="9">
    <location>
        <begin position="576"/>
        <end position="580"/>
    </location>
</feature>
<dbReference type="InterPro" id="IPR013155">
    <property type="entry name" value="M/V/L/I-tRNA-synth_anticd-bd"/>
</dbReference>
<keyword evidence="2 9" id="KW-0963">Cytoplasm</keyword>
<dbReference type="NCBIfam" id="TIGR00396">
    <property type="entry name" value="leuS_bact"/>
    <property type="match status" value="1"/>
</dbReference>
<comment type="caution">
    <text evidence="9">Lacks conserved residue(s) required for the propagation of feature annotation.</text>
</comment>
<dbReference type="Pfam" id="PF13603">
    <property type="entry name" value="tRNA-synt_1_2"/>
    <property type="match status" value="1"/>
</dbReference>
<evidence type="ECO:0000256" key="1">
    <source>
        <dbReference type="ARBA" id="ARBA00005594"/>
    </source>
</evidence>
<dbReference type="InterPro" id="IPR002300">
    <property type="entry name" value="aa-tRNA-synth_Ia"/>
</dbReference>
<dbReference type="EMBL" id="MBRJ01000015">
    <property type="protein sequence ID" value="OHX49104.1"/>
    <property type="molecule type" value="Genomic_DNA"/>
</dbReference>
<evidence type="ECO:0000313" key="16">
    <source>
        <dbReference type="Proteomes" id="UP000180194"/>
    </source>
</evidence>
<dbReference type="Gene3D" id="3.40.50.620">
    <property type="entry name" value="HUPs"/>
    <property type="match status" value="2"/>
</dbReference>
<keyword evidence="6 9" id="KW-0648">Protein biosynthesis</keyword>
<dbReference type="GO" id="GO:0016874">
    <property type="term" value="F:ligase activity"/>
    <property type="evidence" value="ECO:0007669"/>
    <property type="project" value="UniProtKB-KW"/>
</dbReference>
<feature type="domain" description="Methionyl/Leucyl tRNA synthetase" evidence="13">
    <location>
        <begin position="39"/>
        <end position="170"/>
    </location>
</feature>
<dbReference type="Gene3D" id="3.10.20.590">
    <property type="match status" value="1"/>
</dbReference>
<keyword evidence="5 9" id="KW-0067">ATP-binding</keyword>
<feature type="domain" description="Leucyl-tRNA synthetase editing" evidence="14">
    <location>
        <begin position="219"/>
        <end position="399"/>
    </location>
</feature>
<reference evidence="15 16" key="1">
    <citation type="submission" date="2016-07" db="EMBL/GenBank/DDBJ databases">
        <title>Bacillus oceanisediminis whole genome.</title>
        <authorList>
            <person name="Pal Y."/>
            <person name="Verma A."/>
            <person name="Mual P."/>
            <person name="Srinivasan K."/>
        </authorList>
    </citation>
    <scope>NUCLEOTIDE SEQUENCE [LARGE SCALE GENOMIC DNA]</scope>
    <source>
        <strain evidence="15 16">Bhandara28</strain>
    </source>
</reference>
<name>A0ABX3CW14_9BACI</name>
<dbReference type="RefSeq" id="WP_071156799.1">
    <property type="nucleotide sequence ID" value="NZ_CANMJI010000008.1"/>
</dbReference>
<keyword evidence="4 9" id="KW-0547">Nucleotide-binding</keyword>
<evidence type="ECO:0000259" key="13">
    <source>
        <dbReference type="Pfam" id="PF09334"/>
    </source>
</evidence>
<dbReference type="CDD" id="cd07958">
    <property type="entry name" value="Anticodon_Ia_Leu_BEm"/>
    <property type="match status" value="1"/>
</dbReference>
<dbReference type="PRINTS" id="PR00985">
    <property type="entry name" value="TRNASYNTHLEU"/>
</dbReference>
<evidence type="ECO:0000259" key="14">
    <source>
        <dbReference type="Pfam" id="PF13603"/>
    </source>
</evidence>
<evidence type="ECO:0000256" key="4">
    <source>
        <dbReference type="ARBA" id="ARBA00022741"/>
    </source>
</evidence>
<dbReference type="Pfam" id="PF09334">
    <property type="entry name" value="tRNA-synt_1g"/>
    <property type="match status" value="1"/>
</dbReference>
<evidence type="ECO:0000256" key="7">
    <source>
        <dbReference type="ARBA" id="ARBA00023146"/>
    </source>
</evidence>
<evidence type="ECO:0000259" key="11">
    <source>
        <dbReference type="Pfam" id="PF00133"/>
    </source>
</evidence>
<comment type="caution">
    <text evidence="15">The sequence shown here is derived from an EMBL/GenBank/DDBJ whole genome shotgun (WGS) entry which is preliminary data.</text>
</comment>
<feature type="domain" description="Aminoacyl-tRNA synthetase class Ia" evidence="11">
    <location>
        <begin position="411"/>
        <end position="604"/>
    </location>
</feature>